<sequence length="296" mass="33296">MASERSPRDGEGGRGPIPLDIDDVQLLLQGHCDVVYVCQVCSDAGVSDVFLFMPFGFVSPQLLGGRRHRAWEPETRNCKGAEFGLEGFHMVYVSSRNRKCFECGDVGHKRIACPHKQRAEMKGRADGERLLPQLSCRGRVLVANNLVTSTLWHRLIVLPPPRSLIEEVQRTIVNLFWSGQHWIRAAALYLPVNEGGQGLVDIPSRVLAFRLQAAQRFLYHCGLSWLDTARLLQYEELDWTGLTRNKVWTLNPSPCLVFIHYECINPFLMKPAGVARRSTDVSHDALYGGIKPPGEH</sequence>
<accession>A0AA47M9W1</accession>
<keyword evidence="1" id="KW-0862">Zinc</keyword>
<gene>
    <name evidence="3" type="primary">YTX2_37</name>
    <name evidence="3" type="ORF">N1851_027911</name>
</gene>
<comment type="caution">
    <text evidence="3">The sequence shown here is derived from an EMBL/GenBank/DDBJ whole genome shotgun (WGS) entry which is preliminary data.</text>
</comment>
<dbReference type="InterPro" id="IPR001878">
    <property type="entry name" value="Znf_CCHC"/>
</dbReference>
<dbReference type="InterPro" id="IPR036875">
    <property type="entry name" value="Znf_CCHC_sf"/>
</dbReference>
<proteinExistence type="predicted"/>
<organism evidence="3 4">
    <name type="scientific">Merluccius polli</name>
    <name type="common">Benguela hake</name>
    <name type="synonym">Merluccius cadenati</name>
    <dbReference type="NCBI Taxonomy" id="89951"/>
    <lineage>
        <taxon>Eukaryota</taxon>
        <taxon>Metazoa</taxon>
        <taxon>Chordata</taxon>
        <taxon>Craniata</taxon>
        <taxon>Vertebrata</taxon>
        <taxon>Euteleostomi</taxon>
        <taxon>Actinopterygii</taxon>
        <taxon>Neopterygii</taxon>
        <taxon>Teleostei</taxon>
        <taxon>Neoteleostei</taxon>
        <taxon>Acanthomorphata</taxon>
        <taxon>Zeiogadaria</taxon>
        <taxon>Gadariae</taxon>
        <taxon>Gadiformes</taxon>
        <taxon>Gadoidei</taxon>
        <taxon>Merlucciidae</taxon>
        <taxon>Merluccius</taxon>
    </lineage>
</organism>
<protein>
    <submittedName>
        <fullName evidence="3">Transposon TX1 uncharacterized protein</fullName>
    </submittedName>
</protein>
<evidence type="ECO:0000313" key="3">
    <source>
        <dbReference type="EMBL" id="KAK0136189.1"/>
    </source>
</evidence>
<evidence type="ECO:0000256" key="1">
    <source>
        <dbReference type="PROSITE-ProRule" id="PRU00047"/>
    </source>
</evidence>
<reference evidence="3" key="1">
    <citation type="journal article" date="2023" name="Front. Mar. Sci.">
        <title>A new Merluccius polli reference genome to investigate the effects of global change in West African waters.</title>
        <authorList>
            <person name="Mateo J.L."/>
            <person name="Blanco-Fernandez C."/>
            <person name="Garcia-Vazquez E."/>
            <person name="Machado-Schiaffino G."/>
        </authorList>
    </citation>
    <scope>NUCLEOTIDE SEQUENCE</scope>
    <source>
        <strain evidence="3">C29</strain>
        <tissue evidence="3">Fin</tissue>
    </source>
</reference>
<keyword evidence="4" id="KW-1185">Reference proteome</keyword>
<dbReference type="SUPFAM" id="SSF57756">
    <property type="entry name" value="Retrovirus zinc finger-like domains"/>
    <property type="match status" value="1"/>
</dbReference>
<feature type="domain" description="CCHC-type" evidence="2">
    <location>
        <begin position="98"/>
        <end position="114"/>
    </location>
</feature>
<dbReference type="AlphaFoldDB" id="A0AA47M9W1"/>
<dbReference type="GO" id="GO:0008270">
    <property type="term" value="F:zinc ion binding"/>
    <property type="evidence" value="ECO:0007669"/>
    <property type="project" value="UniProtKB-KW"/>
</dbReference>
<evidence type="ECO:0000259" key="2">
    <source>
        <dbReference type="PROSITE" id="PS50158"/>
    </source>
</evidence>
<name>A0AA47M9W1_MERPO</name>
<keyword evidence="1" id="KW-0479">Metal-binding</keyword>
<dbReference type="GO" id="GO:0003676">
    <property type="term" value="F:nucleic acid binding"/>
    <property type="evidence" value="ECO:0007669"/>
    <property type="project" value="InterPro"/>
</dbReference>
<keyword evidence="1" id="KW-0863">Zinc-finger</keyword>
<evidence type="ECO:0000313" key="4">
    <source>
        <dbReference type="Proteomes" id="UP001174136"/>
    </source>
</evidence>
<dbReference type="Proteomes" id="UP001174136">
    <property type="component" value="Unassembled WGS sequence"/>
</dbReference>
<dbReference type="PROSITE" id="PS50158">
    <property type="entry name" value="ZF_CCHC"/>
    <property type="match status" value="1"/>
</dbReference>
<dbReference type="EMBL" id="JAOPHQ010005205">
    <property type="protein sequence ID" value="KAK0136189.1"/>
    <property type="molecule type" value="Genomic_DNA"/>
</dbReference>